<evidence type="ECO:0000256" key="1">
    <source>
        <dbReference type="ARBA" id="ARBA00006328"/>
    </source>
</evidence>
<evidence type="ECO:0000256" key="2">
    <source>
        <dbReference type="ARBA" id="ARBA00022857"/>
    </source>
</evidence>
<dbReference type="Pfam" id="PF05368">
    <property type="entry name" value="NmrA"/>
    <property type="match status" value="1"/>
</dbReference>
<keyword evidence="5" id="KW-1185">Reference proteome</keyword>
<feature type="domain" description="NmrA-like" evidence="3">
    <location>
        <begin position="1"/>
        <end position="272"/>
    </location>
</feature>
<dbReference type="Proteomes" id="UP000316968">
    <property type="component" value="Chromosome"/>
</dbReference>
<evidence type="ECO:0000259" key="3">
    <source>
        <dbReference type="Pfam" id="PF05368"/>
    </source>
</evidence>
<dbReference type="SUPFAM" id="SSF51735">
    <property type="entry name" value="NAD(P)-binding Rossmann-fold domains"/>
    <property type="match status" value="1"/>
</dbReference>
<sequence>MTETILVYGASGVQGGAVARLLVKQGKTVRTITRKDKTAAELREQGIEASIGDLGDAEFLASVNTGVDKVFINMPIEFDSAKLTAYFMNSIEAAKAGGAKLIVINTNGFLPTEPVSAENLDLKRRMIESAQASGIPCIIVKPTLYLENLLIPGLVSNGVFAYPVPADKPIAWVSSEDAAQYHAHALNHPELAGQTLIAAGAEGLTGNQVAERFSELMGETVNFHSLAFDDFQGALTPVLGETQAAGVADFYRWIGANIDTLSQAQRSEVSGLHLMPVLEWLKQPSVAPAFRA</sequence>
<organism evidence="4 5">
    <name type="scientific">Saccharibacillus brassicae</name>
    <dbReference type="NCBI Taxonomy" id="2583377"/>
    <lineage>
        <taxon>Bacteria</taxon>
        <taxon>Bacillati</taxon>
        <taxon>Bacillota</taxon>
        <taxon>Bacilli</taxon>
        <taxon>Bacillales</taxon>
        <taxon>Paenibacillaceae</taxon>
        <taxon>Saccharibacillus</taxon>
    </lineage>
</organism>
<dbReference type="InterPro" id="IPR036291">
    <property type="entry name" value="NAD(P)-bd_dom_sf"/>
</dbReference>
<keyword evidence="2" id="KW-0521">NADP</keyword>
<accession>A0A4Y6UW13</accession>
<dbReference type="EMBL" id="CP041217">
    <property type="protein sequence ID" value="QDH21942.1"/>
    <property type="molecule type" value="Genomic_DNA"/>
</dbReference>
<dbReference type="InterPro" id="IPR008030">
    <property type="entry name" value="NmrA-like"/>
</dbReference>
<evidence type="ECO:0000313" key="5">
    <source>
        <dbReference type="Proteomes" id="UP000316968"/>
    </source>
</evidence>
<dbReference type="Gene3D" id="3.90.25.10">
    <property type="entry name" value="UDP-galactose 4-epimerase, domain 1"/>
    <property type="match status" value="1"/>
</dbReference>
<dbReference type="OrthoDB" id="9794300at2"/>
<dbReference type="AlphaFoldDB" id="A0A4Y6UW13"/>
<dbReference type="Gene3D" id="3.40.50.720">
    <property type="entry name" value="NAD(P)-binding Rossmann-like Domain"/>
    <property type="match status" value="1"/>
</dbReference>
<reference evidence="4 5" key="1">
    <citation type="submission" date="2019-06" db="EMBL/GenBank/DDBJ databases">
        <title>Saccharibacillus brassicae sp. nov., an endophytic bacterium isolated from Chinese cabbage seeds (Brassica pekinensis).</title>
        <authorList>
            <person name="Jiang L."/>
            <person name="Lee J."/>
            <person name="Kim S.W."/>
        </authorList>
    </citation>
    <scope>NUCLEOTIDE SEQUENCE [LARGE SCALE GENOMIC DNA]</scope>
    <source>
        <strain evidence="5">KCTC 43072 / ATSA2</strain>
    </source>
</reference>
<dbReference type="PANTHER" id="PTHR42748">
    <property type="entry name" value="NITROGEN METABOLITE REPRESSION PROTEIN NMRA FAMILY MEMBER"/>
    <property type="match status" value="1"/>
</dbReference>
<comment type="similarity">
    <text evidence="1">Belongs to the NmrA-type oxidoreductase family.</text>
</comment>
<evidence type="ECO:0000313" key="4">
    <source>
        <dbReference type="EMBL" id="QDH21942.1"/>
    </source>
</evidence>
<dbReference type="InterPro" id="IPR051164">
    <property type="entry name" value="NmrA-like_oxidored"/>
</dbReference>
<dbReference type="KEGG" id="saca:FFV09_14515"/>
<proteinExistence type="inferred from homology"/>
<dbReference type="PANTHER" id="PTHR42748:SF7">
    <property type="entry name" value="NMRA LIKE REDOX SENSOR 1-RELATED"/>
    <property type="match status" value="1"/>
</dbReference>
<protein>
    <recommendedName>
        <fullName evidence="3">NmrA-like domain-containing protein</fullName>
    </recommendedName>
</protein>
<dbReference type="RefSeq" id="WP_141448486.1">
    <property type="nucleotide sequence ID" value="NZ_CP041217.1"/>
</dbReference>
<name>A0A4Y6UW13_SACBS</name>
<gene>
    <name evidence="4" type="ORF">FFV09_14515</name>
</gene>